<evidence type="ECO:0000256" key="1">
    <source>
        <dbReference type="SAM" id="MobiDB-lite"/>
    </source>
</evidence>
<proteinExistence type="predicted"/>
<name>A0ABD3TYU8_SINWO</name>
<reference evidence="2 3" key="1">
    <citation type="submission" date="2024-11" db="EMBL/GenBank/DDBJ databases">
        <title>Chromosome-level genome assembly of the freshwater bivalve Anodonta woodiana.</title>
        <authorList>
            <person name="Chen X."/>
        </authorList>
    </citation>
    <scope>NUCLEOTIDE SEQUENCE [LARGE SCALE GENOMIC DNA]</scope>
    <source>
        <strain evidence="2">MN2024</strain>
        <tissue evidence="2">Gills</tissue>
    </source>
</reference>
<evidence type="ECO:0000313" key="2">
    <source>
        <dbReference type="EMBL" id="KAL3842210.1"/>
    </source>
</evidence>
<evidence type="ECO:0000313" key="3">
    <source>
        <dbReference type="Proteomes" id="UP001634394"/>
    </source>
</evidence>
<feature type="region of interest" description="Disordered" evidence="1">
    <location>
        <begin position="75"/>
        <end position="94"/>
    </location>
</feature>
<dbReference type="InterPro" id="IPR029293">
    <property type="entry name" value="RHNO1"/>
</dbReference>
<dbReference type="AlphaFoldDB" id="A0ABD3TYU8"/>
<dbReference type="PANTHER" id="PTHR35541:SF1">
    <property type="entry name" value="RAD9, HUS1, RAD1-INTERACTING NUCLEAR ORPHAN PROTEIN 1"/>
    <property type="match status" value="1"/>
</dbReference>
<dbReference type="PANTHER" id="PTHR35541">
    <property type="entry name" value="RAD9, HUS1, RAD1-INTERACTING NUCLEAR ORPHAN PROTEIN 1"/>
    <property type="match status" value="1"/>
</dbReference>
<accession>A0ABD3TYU8</accession>
<dbReference type="EMBL" id="JBJQND010000017">
    <property type="protein sequence ID" value="KAL3842210.1"/>
    <property type="molecule type" value="Genomic_DNA"/>
</dbReference>
<protein>
    <submittedName>
        <fullName evidence="2">Uncharacterized protein</fullName>
    </submittedName>
</protein>
<keyword evidence="3" id="KW-1185">Reference proteome</keyword>
<dbReference type="Pfam" id="PF15319">
    <property type="entry name" value="RHINO"/>
    <property type="match status" value="1"/>
</dbReference>
<organism evidence="2 3">
    <name type="scientific">Sinanodonta woodiana</name>
    <name type="common">Chinese pond mussel</name>
    <name type="synonym">Anodonta woodiana</name>
    <dbReference type="NCBI Taxonomy" id="1069815"/>
    <lineage>
        <taxon>Eukaryota</taxon>
        <taxon>Metazoa</taxon>
        <taxon>Spiralia</taxon>
        <taxon>Lophotrochozoa</taxon>
        <taxon>Mollusca</taxon>
        <taxon>Bivalvia</taxon>
        <taxon>Autobranchia</taxon>
        <taxon>Heteroconchia</taxon>
        <taxon>Palaeoheterodonta</taxon>
        <taxon>Unionida</taxon>
        <taxon>Unionoidea</taxon>
        <taxon>Unionidae</taxon>
        <taxon>Unioninae</taxon>
        <taxon>Sinanodonta</taxon>
    </lineage>
</organism>
<gene>
    <name evidence="2" type="ORF">ACJMK2_020249</name>
</gene>
<comment type="caution">
    <text evidence="2">The sequence shown here is derived from an EMBL/GenBank/DDBJ whole genome shotgun (WGS) entry which is preliminary data.</text>
</comment>
<feature type="compositionally biased region" description="Polar residues" evidence="1">
    <location>
        <begin position="84"/>
        <end position="94"/>
    </location>
</feature>
<sequence length="398" mass="45107">MPRRRRKSIKAKKEPLVFTESPVNIVHHLPSPVLNARHPPTAQSVPVEDCLDVSWVSPQFATVPLDGRSLQRCTRGRKHAHRNGNVNRTSQERSNSVNFINAKCSKFKSLKFVGDSDQTEKECINVTEDIGGSISDPGNQQKIKRSHQITLKEKNSNPFRKNINEKGHKDYGANVTCGSVDEDTENSIEGCSVKPRTRKCKHNFTKIKKKVSPKNKSDISTSEPEDETRNVEGVFKKFKTGRKRMHTTGFLKDDGSSFRGDNHVLHLSVDGISPQRNYDKNEPTPVKDLFPEYSAADKIEKSLKVVSQLEDTHTFRSTLNFKQHILGSFSNNSSDSKINKDAGDTDIPAIQKFNGLKMFLNCSPSERNNTDQYKILVQDTPESEYGIPYRKRQLRKQR</sequence>
<dbReference type="Proteomes" id="UP001634394">
    <property type="component" value="Unassembled WGS sequence"/>
</dbReference>